<dbReference type="SUPFAM" id="SSF55347">
    <property type="entry name" value="Glyceraldehyde-3-phosphate dehydrogenase-like, C-terminal domain"/>
    <property type="match status" value="1"/>
</dbReference>
<dbReference type="AlphaFoldDB" id="A0A6N7X762"/>
<dbReference type="PANTHER" id="PTHR43054:SF1">
    <property type="entry name" value="SCYLLO-INOSITOL 2-DEHYDROGENASE (NADP(+)) IOLU"/>
    <property type="match status" value="1"/>
</dbReference>
<evidence type="ECO:0000313" key="3">
    <source>
        <dbReference type="EMBL" id="MST59413.1"/>
    </source>
</evidence>
<dbReference type="PANTHER" id="PTHR43054">
    <property type="match status" value="1"/>
</dbReference>
<proteinExistence type="predicted"/>
<dbReference type="Pfam" id="PF01408">
    <property type="entry name" value="GFO_IDH_MocA"/>
    <property type="match status" value="1"/>
</dbReference>
<feature type="domain" description="Gfo/Idh/MocA-like oxidoreductase N-terminal" evidence="1">
    <location>
        <begin position="36"/>
        <end position="151"/>
    </location>
</feature>
<evidence type="ECO:0000259" key="2">
    <source>
        <dbReference type="Pfam" id="PF22725"/>
    </source>
</evidence>
<dbReference type="InterPro" id="IPR036291">
    <property type="entry name" value="NAD(P)-bd_dom_sf"/>
</dbReference>
<dbReference type="Gene3D" id="3.40.50.720">
    <property type="entry name" value="NAD(P)-binding Rossmann-like Domain"/>
    <property type="match status" value="1"/>
</dbReference>
<name>A0A6N7X762_9ACTN</name>
<dbReference type="SUPFAM" id="SSF51735">
    <property type="entry name" value="NAD(P)-binding Rossmann-fold domains"/>
    <property type="match status" value="1"/>
</dbReference>
<protein>
    <submittedName>
        <fullName evidence="3">Gfo/Idh/MocA family oxidoreductase</fullName>
    </submittedName>
</protein>
<dbReference type="GO" id="GO:0000166">
    <property type="term" value="F:nucleotide binding"/>
    <property type="evidence" value="ECO:0007669"/>
    <property type="project" value="InterPro"/>
</dbReference>
<comment type="caution">
    <text evidence="3">The sequence shown here is derived from an EMBL/GenBank/DDBJ whole genome shotgun (WGS) entry which is preliminary data.</text>
</comment>
<sequence>MMPPGDVCLPRSMPVFPPYRKIDFVGGGARFEEARMRVAVVGTGFISTLVAPKIARWGYTVTDVVSTPRSLAKAQELAGPLGARASCDYDAVLAREDVDAVYLGIPNDLHRDYATRALRAGKHVILEKPMAANSAQAQEILDLARERGLLLFDATTTFYLPTTRKVAEWLPLVGDVKLAVANYSQYSSRYDRFRRGDIAPAFDPAHAGGALMDLGHYCVSWLCRMFGEPRGVTYAANVERGIDTSGVALLDYGDFKAMSIAAKDCDAPSYQIVQGTAGYIRVDGKPNGLGTVELCLHDGSVQTYVPPEQDQYQGEFEALRTFAEDGEKGLEECWRMAELGLVVSRVQTQARASAGIVFPADAR</sequence>
<dbReference type="InterPro" id="IPR055170">
    <property type="entry name" value="GFO_IDH_MocA-like_dom"/>
</dbReference>
<dbReference type="Gene3D" id="3.30.360.10">
    <property type="entry name" value="Dihydrodipicolinate Reductase, domain 2"/>
    <property type="match status" value="1"/>
</dbReference>
<evidence type="ECO:0000259" key="1">
    <source>
        <dbReference type="Pfam" id="PF01408"/>
    </source>
</evidence>
<evidence type="ECO:0000313" key="4">
    <source>
        <dbReference type="Proteomes" id="UP000434342"/>
    </source>
</evidence>
<dbReference type="EMBL" id="VUND01000001">
    <property type="protein sequence ID" value="MST59413.1"/>
    <property type="molecule type" value="Genomic_DNA"/>
</dbReference>
<dbReference type="Proteomes" id="UP000434342">
    <property type="component" value="Unassembled WGS sequence"/>
</dbReference>
<gene>
    <name evidence="3" type="ORF">FYJ69_00600</name>
</gene>
<reference evidence="3 4" key="1">
    <citation type="submission" date="2019-08" db="EMBL/GenBank/DDBJ databases">
        <title>In-depth cultivation of the pig gut microbiome towards novel bacterial diversity and tailored functional studies.</title>
        <authorList>
            <person name="Wylensek D."/>
            <person name="Hitch T.C.A."/>
            <person name="Clavel T."/>
        </authorList>
    </citation>
    <scope>NUCLEOTIDE SEQUENCE [LARGE SCALE GENOMIC DNA]</scope>
    <source>
        <strain evidence="3 4">WB01_CNA04</strain>
    </source>
</reference>
<organism evidence="3 4">
    <name type="scientific">Parafannyhessea umbonata</name>
    <dbReference type="NCBI Taxonomy" id="604330"/>
    <lineage>
        <taxon>Bacteria</taxon>
        <taxon>Bacillati</taxon>
        <taxon>Actinomycetota</taxon>
        <taxon>Coriobacteriia</taxon>
        <taxon>Coriobacteriales</taxon>
        <taxon>Atopobiaceae</taxon>
        <taxon>Parafannyhessea</taxon>
    </lineage>
</organism>
<accession>A0A6N7X762</accession>
<dbReference type="Pfam" id="PF22725">
    <property type="entry name" value="GFO_IDH_MocA_C3"/>
    <property type="match status" value="1"/>
</dbReference>
<feature type="domain" description="GFO/IDH/MocA-like oxidoreductase" evidence="2">
    <location>
        <begin position="184"/>
        <end position="268"/>
    </location>
</feature>
<dbReference type="InterPro" id="IPR000683">
    <property type="entry name" value="Gfo/Idh/MocA-like_OxRdtase_N"/>
</dbReference>